<reference evidence="10" key="1">
    <citation type="journal article" date="2019" name="Int. J. Syst. Evol. Microbiol.">
        <title>The Global Catalogue of Microorganisms (GCM) 10K type strain sequencing project: providing services to taxonomists for standard genome sequencing and annotation.</title>
        <authorList>
            <consortium name="The Broad Institute Genomics Platform"/>
            <consortium name="The Broad Institute Genome Sequencing Center for Infectious Disease"/>
            <person name="Wu L."/>
            <person name="Ma J."/>
        </authorList>
    </citation>
    <scope>NUCLEOTIDE SEQUENCE [LARGE SCALE GENOMIC DNA]</scope>
    <source>
        <strain evidence="10">KCTC 12847</strain>
    </source>
</reference>
<dbReference type="InterPro" id="IPR025405">
    <property type="entry name" value="DUF4131"/>
</dbReference>
<keyword evidence="4 6" id="KW-1133">Transmembrane helix</keyword>
<comment type="subcellular location">
    <subcellularLocation>
        <location evidence="1">Cell membrane</location>
        <topology evidence="1">Multi-pass membrane protein</topology>
    </subcellularLocation>
</comment>
<keyword evidence="3 6" id="KW-0812">Transmembrane</keyword>
<feature type="domain" description="DUF4131" evidence="8">
    <location>
        <begin position="51"/>
        <end position="201"/>
    </location>
</feature>
<keyword evidence="10" id="KW-1185">Reference proteome</keyword>
<organism evidence="9 10">
    <name type="scientific">Modicisalibacter luteus</name>
    <dbReference type="NCBI Taxonomy" id="453962"/>
    <lineage>
        <taxon>Bacteria</taxon>
        <taxon>Pseudomonadati</taxon>
        <taxon>Pseudomonadota</taxon>
        <taxon>Gammaproteobacteria</taxon>
        <taxon>Oceanospirillales</taxon>
        <taxon>Halomonadaceae</taxon>
        <taxon>Modicisalibacter</taxon>
    </lineage>
</organism>
<evidence type="ECO:0000259" key="8">
    <source>
        <dbReference type="Pfam" id="PF13567"/>
    </source>
</evidence>
<sequence length="290" mass="30623">MALLAGSNPHHYPHMAANVPRLASHATRNVSMGLVAPLAIAALLGACMGAWAPAGAFGVVAAILLICLAASRYLAILLIAAASFSAGQVLIARGAALPVGLSGEDLAVTGRILALSDEGRFQRARIMVASCLPLKSGRVSCERLRHVRVSWYDAPALAVGERWALTLRLRPPAGFANPDTFDYGAWLWREGIDATGYVRNAPPPQRLANARPGIRVLALGFLEAHAPEGMARRWLAALTLGAGERLDDSVWALLNASGTTHLVVISGLHVGLAATFVLLLARGLARCRFR</sequence>
<proteinExistence type="predicted"/>
<dbReference type="EMBL" id="JBHRUH010000015">
    <property type="protein sequence ID" value="MFC3292457.1"/>
    <property type="molecule type" value="Genomic_DNA"/>
</dbReference>
<dbReference type="InterPro" id="IPR052159">
    <property type="entry name" value="Competence_DNA_uptake"/>
</dbReference>
<dbReference type="Pfam" id="PF03772">
    <property type="entry name" value="Competence"/>
    <property type="match status" value="1"/>
</dbReference>
<name>A0ABV7M0S5_9GAMM</name>
<feature type="transmembrane region" description="Helical" evidence="6">
    <location>
        <begin position="38"/>
        <end position="66"/>
    </location>
</feature>
<evidence type="ECO:0000256" key="1">
    <source>
        <dbReference type="ARBA" id="ARBA00004651"/>
    </source>
</evidence>
<feature type="domain" description="ComEC/Rec2-related protein" evidence="7">
    <location>
        <begin position="238"/>
        <end position="284"/>
    </location>
</feature>
<feature type="transmembrane region" description="Helical" evidence="6">
    <location>
        <begin position="261"/>
        <end position="281"/>
    </location>
</feature>
<gene>
    <name evidence="9" type="ORF">ACFOEI_10275</name>
</gene>
<dbReference type="RefSeq" id="WP_083932993.1">
    <property type="nucleotide sequence ID" value="NZ_BMXD01000002.1"/>
</dbReference>
<protein>
    <submittedName>
        <fullName evidence="9">ComEC/Rec2 family competence protein</fullName>
    </submittedName>
</protein>
<keyword evidence="2" id="KW-1003">Cell membrane</keyword>
<dbReference type="InterPro" id="IPR004477">
    <property type="entry name" value="ComEC_N"/>
</dbReference>
<evidence type="ECO:0000256" key="4">
    <source>
        <dbReference type="ARBA" id="ARBA00022989"/>
    </source>
</evidence>
<keyword evidence="5 6" id="KW-0472">Membrane</keyword>
<dbReference type="PANTHER" id="PTHR30619">
    <property type="entry name" value="DNA INTERNALIZATION/COMPETENCE PROTEIN COMEC/REC2"/>
    <property type="match status" value="1"/>
</dbReference>
<evidence type="ECO:0000313" key="9">
    <source>
        <dbReference type="EMBL" id="MFC3292457.1"/>
    </source>
</evidence>
<dbReference type="PANTHER" id="PTHR30619:SF1">
    <property type="entry name" value="RECOMBINATION PROTEIN 2"/>
    <property type="match status" value="1"/>
</dbReference>
<evidence type="ECO:0000256" key="2">
    <source>
        <dbReference type="ARBA" id="ARBA00022475"/>
    </source>
</evidence>
<evidence type="ECO:0000256" key="3">
    <source>
        <dbReference type="ARBA" id="ARBA00022692"/>
    </source>
</evidence>
<evidence type="ECO:0000256" key="6">
    <source>
        <dbReference type="SAM" id="Phobius"/>
    </source>
</evidence>
<accession>A0ABV7M0S5</accession>
<evidence type="ECO:0000313" key="10">
    <source>
        <dbReference type="Proteomes" id="UP001595640"/>
    </source>
</evidence>
<dbReference type="Proteomes" id="UP001595640">
    <property type="component" value="Unassembled WGS sequence"/>
</dbReference>
<dbReference type="Pfam" id="PF13567">
    <property type="entry name" value="DUF4131"/>
    <property type="match status" value="1"/>
</dbReference>
<evidence type="ECO:0000256" key="5">
    <source>
        <dbReference type="ARBA" id="ARBA00023136"/>
    </source>
</evidence>
<comment type="caution">
    <text evidence="9">The sequence shown here is derived from an EMBL/GenBank/DDBJ whole genome shotgun (WGS) entry which is preliminary data.</text>
</comment>
<evidence type="ECO:0000259" key="7">
    <source>
        <dbReference type="Pfam" id="PF03772"/>
    </source>
</evidence>